<dbReference type="Gene3D" id="1.10.260.40">
    <property type="entry name" value="lambda repressor-like DNA-binding domains"/>
    <property type="match status" value="1"/>
</dbReference>
<dbReference type="PROSITE" id="PS50943">
    <property type="entry name" value="HTH_CROC1"/>
    <property type="match status" value="1"/>
</dbReference>
<dbReference type="EMBL" id="CP060820">
    <property type="protein sequence ID" value="QNP41725.1"/>
    <property type="molecule type" value="Genomic_DNA"/>
</dbReference>
<dbReference type="InterPro" id="IPR001387">
    <property type="entry name" value="Cro/C1-type_HTH"/>
</dbReference>
<dbReference type="KEGG" id="lsx:H8B22_05825"/>
<dbReference type="RefSeq" id="WP_187713161.1">
    <property type="nucleotide sequence ID" value="NZ_CP060820.1"/>
</dbReference>
<gene>
    <name evidence="2" type="ORF">H8B22_05825</name>
</gene>
<keyword evidence="3" id="KW-1185">Reference proteome</keyword>
<dbReference type="AlphaFoldDB" id="A0A7H0G0A9"/>
<evidence type="ECO:0000313" key="3">
    <source>
        <dbReference type="Proteomes" id="UP000516018"/>
    </source>
</evidence>
<organism evidence="2 3">
    <name type="scientific">Agrilutibacter terrestris</name>
    <dbReference type="NCBI Taxonomy" id="2865112"/>
    <lineage>
        <taxon>Bacteria</taxon>
        <taxon>Pseudomonadati</taxon>
        <taxon>Pseudomonadota</taxon>
        <taxon>Gammaproteobacteria</taxon>
        <taxon>Lysobacterales</taxon>
        <taxon>Lysobacteraceae</taxon>
        <taxon>Agrilutibacter</taxon>
    </lineage>
</organism>
<evidence type="ECO:0000313" key="2">
    <source>
        <dbReference type="EMBL" id="QNP41725.1"/>
    </source>
</evidence>
<dbReference type="GO" id="GO:0003677">
    <property type="term" value="F:DNA binding"/>
    <property type="evidence" value="ECO:0007669"/>
    <property type="project" value="InterPro"/>
</dbReference>
<feature type="domain" description="HTH cro/C1-type" evidence="1">
    <location>
        <begin position="62"/>
        <end position="117"/>
    </location>
</feature>
<dbReference type="SUPFAM" id="SSF47413">
    <property type="entry name" value="lambda repressor-like DNA-binding domains"/>
    <property type="match status" value="1"/>
</dbReference>
<dbReference type="SMART" id="SM00530">
    <property type="entry name" value="HTH_XRE"/>
    <property type="match status" value="1"/>
</dbReference>
<dbReference type="CDD" id="cd00093">
    <property type="entry name" value="HTH_XRE"/>
    <property type="match status" value="1"/>
</dbReference>
<proteinExistence type="predicted"/>
<dbReference type="Proteomes" id="UP000516018">
    <property type="component" value="Chromosome"/>
</dbReference>
<protein>
    <submittedName>
        <fullName evidence="2">Helix-turn-helix transcriptional regulator</fullName>
    </submittedName>
</protein>
<accession>A0A7H0G0A9</accession>
<reference evidence="2 3" key="1">
    <citation type="submission" date="2020-08" db="EMBL/GenBank/DDBJ databases">
        <title>Lysobacter sp. II4 sp. nov., isolated from soil.</title>
        <authorList>
            <person name="Woo C.Y."/>
            <person name="Kim J."/>
        </authorList>
    </citation>
    <scope>NUCLEOTIDE SEQUENCE [LARGE SCALE GENOMIC DNA]</scope>
    <source>
        <strain evidence="2 3">II4</strain>
    </source>
</reference>
<dbReference type="InterPro" id="IPR010982">
    <property type="entry name" value="Lambda_DNA-bd_dom_sf"/>
</dbReference>
<sequence length="171" mass="18824">MKGENMNFETMREWLARKLKHADDTMAAAGGTSLEALQQDARSRIVTPAALAEVPTEIGKVVRYVREQRGWTRGDLAELADIDEIEISLIETLEGQDLSPRSLVNVANVCGFSVTRFQQLAKHVEVRSHYAADKGLRFAARSKNVGAVTQEELDAISALVATLSDKALDDR</sequence>
<name>A0A7H0G0A9_9GAMM</name>
<evidence type="ECO:0000259" key="1">
    <source>
        <dbReference type="PROSITE" id="PS50943"/>
    </source>
</evidence>